<dbReference type="Proteomes" id="UP000608754">
    <property type="component" value="Unassembled WGS sequence"/>
</dbReference>
<protein>
    <submittedName>
        <fullName evidence="3">SRPBCC domain-containing protein</fullName>
    </submittedName>
</protein>
<evidence type="ECO:0000259" key="2">
    <source>
        <dbReference type="Pfam" id="PF08327"/>
    </source>
</evidence>
<evidence type="ECO:0000313" key="4">
    <source>
        <dbReference type="Proteomes" id="UP000608754"/>
    </source>
</evidence>
<reference evidence="3" key="1">
    <citation type="submission" date="2020-10" db="EMBL/GenBank/DDBJ databases">
        <authorList>
            <person name="Lu T."/>
            <person name="Wang Q."/>
            <person name="Han X."/>
        </authorList>
    </citation>
    <scope>NUCLEOTIDE SEQUENCE</scope>
    <source>
        <strain evidence="3">WQ 117</strain>
    </source>
</reference>
<dbReference type="InterPro" id="IPR023393">
    <property type="entry name" value="START-like_dom_sf"/>
</dbReference>
<proteinExistence type="inferred from homology"/>
<dbReference type="RefSeq" id="WP_194181451.1">
    <property type="nucleotide sequence ID" value="NZ_JADGIK010000001.1"/>
</dbReference>
<dbReference type="Pfam" id="PF08327">
    <property type="entry name" value="AHSA1"/>
    <property type="match status" value="1"/>
</dbReference>
<dbReference type="CDD" id="cd07814">
    <property type="entry name" value="SRPBCC_CalC_Aha1-like"/>
    <property type="match status" value="1"/>
</dbReference>
<dbReference type="InterPro" id="IPR013538">
    <property type="entry name" value="ASHA1/2-like_C"/>
</dbReference>
<dbReference type="SUPFAM" id="SSF55961">
    <property type="entry name" value="Bet v1-like"/>
    <property type="match status" value="1"/>
</dbReference>
<sequence>MLGNPLTITKEYKCSIKELWNAITNPEALKDWYFDLKGFELVQGNEFEFYAGKYLHHCEIKEIFLYHKLTYSWTYPMYEGDSQVTFIINPINDDQTTQLELVHEGIASFPQDDSNFSRASFEAGWEELLELMLRQYVEVK</sequence>
<keyword evidence="4" id="KW-1185">Reference proteome</keyword>
<dbReference type="AlphaFoldDB" id="A0A8J7FPZ5"/>
<organism evidence="3 4">
    <name type="scientific">Faecalibacter rhinopitheci</name>
    <dbReference type="NCBI Taxonomy" id="2779678"/>
    <lineage>
        <taxon>Bacteria</taxon>
        <taxon>Pseudomonadati</taxon>
        <taxon>Bacteroidota</taxon>
        <taxon>Flavobacteriia</taxon>
        <taxon>Flavobacteriales</taxon>
        <taxon>Weeksellaceae</taxon>
        <taxon>Faecalibacter</taxon>
    </lineage>
</organism>
<gene>
    <name evidence="3" type="ORF">IM532_00325</name>
</gene>
<feature type="domain" description="Activator of Hsp90 ATPase homologue 1/2-like C-terminal" evidence="2">
    <location>
        <begin position="14"/>
        <end position="138"/>
    </location>
</feature>
<evidence type="ECO:0000313" key="3">
    <source>
        <dbReference type="EMBL" id="MBF0595917.1"/>
    </source>
</evidence>
<comment type="similarity">
    <text evidence="1">Belongs to the AHA1 family.</text>
</comment>
<dbReference type="EMBL" id="JADGIK010000001">
    <property type="protein sequence ID" value="MBF0595917.1"/>
    <property type="molecule type" value="Genomic_DNA"/>
</dbReference>
<dbReference type="Gene3D" id="3.30.530.20">
    <property type="match status" value="1"/>
</dbReference>
<evidence type="ECO:0000256" key="1">
    <source>
        <dbReference type="ARBA" id="ARBA00006817"/>
    </source>
</evidence>
<name>A0A8J7FPZ5_9FLAO</name>
<accession>A0A8J7FPZ5</accession>
<comment type="caution">
    <text evidence="3">The sequence shown here is derived from an EMBL/GenBank/DDBJ whole genome shotgun (WGS) entry which is preliminary data.</text>
</comment>